<gene>
    <name evidence="1" type="ORF">DFA_10085</name>
</gene>
<dbReference type="GeneID" id="14867611"/>
<name>F4Q982_CACFS</name>
<accession>F4Q982</accession>
<protein>
    <submittedName>
        <fullName evidence="1">Uncharacterized protein</fullName>
    </submittedName>
</protein>
<dbReference type="AlphaFoldDB" id="F4Q982"/>
<evidence type="ECO:0000313" key="2">
    <source>
        <dbReference type="Proteomes" id="UP000007797"/>
    </source>
</evidence>
<dbReference type="RefSeq" id="XP_004351971.1">
    <property type="nucleotide sequence ID" value="XM_004351919.1"/>
</dbReference>
<proteinExistence type="predicted"/>
<dbReference type="KEGG" id="dfa:DFA_10085"/>
<dbReference type="Proteomes" id="UP000007797">
    <property type="component" value="Unassembled WGS sequence"/>
</dbReference>
<reference evidence="2" key="1">
    <citation type="journal article" date="2011" name="Genome Res.">
        <title>Phylogeny-wide analysis of social amoeba genomes highlights ancient origins for complex intercellular communication.</title>
        <authorList>
            <person name="Heidel A.J."/>
            <person name="Lawal H.M."/>
            <person name="Felder M."/>
            <person name="Schilde C."/>
            <person name="Helps N.R."/>
            <person name="Tunggal B."/>
            <person name="Rivero F."/>
            <person name="John U."/>
            <person name="Schleicher M."/>
            <person name="Eichinger L."/>
            <person name="Platzer M."/>
            <person name="Noegel A.A."/>
            <person name="Schaap P."/>
            <person name="Gloeckner G."/>
        </authorList>
    </citation>
    <scope>NUCLEOTIDE SEQUENCE [LARGE SCALE GENOMIC DNA]</scope>
    <source>
        <strain evidence="2">SH3</strain>
    </source>
</reference>
<evidence type="ECO:0000313" key="1">
    <source>
        <dbReference type="EMBL" id="EGG15251.1"/>
    </source>
</evidence>
<dbReference type="EMBL" id="GL883026">
    <property type="protein sequence ID" value="EGG15251.1"/>
    <property type="molecule type" value="Genomic_DNA"/>
</dbReference>
<sequence length="45" mass="5079">MERVVKEGENVEQLETLELSSMVIPITAATRSPDDDDHDGMYKDI</sequence>
<keyword evidence="2" id="KW-1185">Reference proteome</keyword>
<organism evidence="1 2">
    <name type="scientific">Cavenderia fasciculata</name>
    <name type="common">Slime mold</name>
    <name type="synonym">Dictyostelium fasciculatum</name>
    <dbReference type="NCBI Taxonomy" id="261658"/>
    <lineage>
        <taxon>Eukaryota</taxon>
        <taxon>Amoebozoa</taxon>
        <taxon>Evosea</taxon>
        <taxon>Eumycetozoa</taxon>
        <taxon>Dictyostelia</taxon>
        <taxon>Acytosteliales</taxon>
        <taxon>Cavenderiaceae</taxon>
        <taxon>Cavenderia</taxon>
    </lineage>
</organism>